<accession>A0ABP9D338</accession>
<evidence type="ECO:0008006" key="4">
    <source>
        <dbReference type="Google" id="ProtNLM"/>
    </source>
</evidence>
<keyword evidence="3" id="KW-1185">Reference proteome</keyword>
<keyword evidence="1" id="KW-0472">Membrane</keyword>
<comment type="caution">
    <text evidence="2">The sequence shown here is derived from an EMBL/GenBank/DDBJ whole genome shotgun (WGS) entry which is preliminary data.</text>
</comment>
<dbReference type="Proteomes" id="UP001500298">
    <property type="component" value="Unassembled WGS sequence"/>
</dbReference>
<proteinExistence type="predicted"/>
<protein>
    <recommendedName>
        <fullName evidence="4">DUF4178 domain-containing protein</fullName>
    </recommendedName>
</protein>
<keyword evidence="1" id="KW-0812">Transmembrane</keyword>
<name>A0ABP9D338_9BACT</name>
<evidence type="ECO:0000256" key="1">
    <source>
        <dbReference type="SAM" id="Phobius"/>
    </source>
</evidence>
<feature type="transmembrane region" description="Helical" evidence="1">
    <location>
        <begin position="28"/>
        <end position="47"/>
    </location>
</feature>
<gene>
    <name evidence="2" type="ORF">GCM10023331_07910</name>
</gene>
<evidence type="ECO:0000313" key="2">
    <source>
        <dbReference type="EMBL" id="GAA4825753.1"/>
    </source>
</evidence>
<organism evidence="2 3">
    <name type="scientific">Algivirga pacifica</name>
    <dbReference type="NCBI Taxonomy" id="1162670"/>
    <lineage>
        <taxon>Bacteria</taxon>
        <taxon>Pseudomonadati</taxon>
        <taxon>Bacteroidota</taxon>
        <taxon>Cytophagia</taxon>
        <taxon>Cytophagales</taxon>
        <taxon>Flammeovirgaceae</taxon>
        <taxon>Algivirga</taxon>
    </lineage>
</organism>
<keyword evidence="1" id="KW-1133">Transmembrane helix</keyword>
<reference evidence="3" key="1">
    <citation type="journal article" date="2019" name="Int. J. Syst. Evol. Microbiol.">
        <title>The Global Catalogue of Microorganisms (GCM) 10K type strain sequencing project: providing services to taxonomists for standard genome sequencing and annotation.</title>
        <authorList>
            <consortium name="The Broad Institute Genomics Platform"/>
            <consortium name="The Broad Institute Genome Sequencing Center for Infectious Disease"/>
            <person name="Wu L."/>
            <person name="Ma J."/>
        </authorList>
    </citation>
    <scope>NUCLEOTIDE SEQUENCE [LARGE SCALE GENOMIC DNA]</scope>
    <source>
        <strain evidence="3">JCM 18326</strain>
    </source>
</reference>
<evidence type="ECO:0000313" key="3">
    <source>
        <dbReference type="Proteomes" id="UP001500298"/>
    </source>
</evidence>
<sequence>MCYVYPQDYLLKLQWGDCTEIDNMKLKAFLIGAGLFIFLSYPALYFLELNSCRYKAIVNWYKLNHYDNEVTGEVINFQFAGSLVVRYVDNQRHPKKNGYQEIWFTVEGEQWNAYLKIELSQDYKTGKWSIVKYSYYERKFSLFFFEQEQTKDYFIISYELPEPYLIKANNSGNCIQRL</sequence>
<dbReference type="EMBL" id="BAABJX010000016">
    <property type="protein sequence ID" value="GAA4825753.1"/>
    <property type="molecule type" value="Genomic_DNA"/>
</dbReference>